<protein>
    <submittedName>
        <fullName evidence="2">Uncharacterized protein</fullName>
    </submittedName>
</protein>
<reference evidence="2" key="1">
    <citation type="journal article" name="BMC Genomics">
        <title>Long-read sequencing and de novo genome assembly of marine medaka (Oryzias melastigma).</title>
        <authorList>
            <person name="Liang P."/>
            <person name="Saqib H.S.A."/>
            <person name="Ni X."/>
            <person name="Shen Y."/>
        </authorList>
    </citation>
    <scope>NUCLEOTIDE SEQUENCE</scope>
    <source>
        <strain evidence="2">Bigg-433</strain>
    </source>
</reference>
<sequence>MIQACRVTTAGKTETGAGLKLIQTWSQSGFNLDSKLSKPGIKSGSMIHRGGADEEPAFRRSDCEELAPEPAGGSADAALQVQTQMQTQTQMDGTRRGFDGNTERKLVLPPENRRIVGDSVMRFMLSERN</sequence>
<gene>
    <name evidence="2" type="ORF">FQA47_018213</name>
</gene>
<comment type="caution">
    <text evidence="2">The sequence shown here is derived from an EMBL/GenBank/DDBJ whole genome shotgun (WGS) entry which is preliminary data.</text>
</comment>
<name>A0A834FSV3_ORYME</name>
<proteinExistence type="predicted"/>
<feature type="compositionally biased region" description="Basic and acidic residues" evidence="1">
    <location>
        <begin position="50"/>
        <end position="63"/>
    </location>
</feature>
<evidence type="ECO:0000256" key="1">
    <source>
        <dbReference type="SAM" id="MobiDB-lite"/>
    </source>
</evidence>
<dbReference type="EMBL" id="WKFB01000006">
    <property type="protein sequence ID" value="KAF6739386.1"/>
    <property type="molecule type" value="Genomic_DNA"/>
</dbReference>
<feature type="region of interest" description="Disordered" evidence="1">
    <location>
        <begin position="41"/>
        <end position="75"/>
    </location>
</feature>
<evidence type="ECO:0000313" key="3">
    <source>
        <dbReference type="Proteomes" id="UP000646548"/>
    </source>
</evidence>
<dbReference type="AlphaFoldDB" id="A0A834FSV3"/>
<organism evidence="2 3">
    <name type="scientific">Oryzias melastigma</name>
    <name type="common">Marine medaka</name>
    <dbReference type="NCBI Taxonomy" id="30732"/>
    <lineage>
        <taxon>Eukaryota</taxon>
        <taxon>Metazoa</taxon>
        <taxon>Chordata</taxon>
        <taxon>Craniata</taxon>
        <taxon>Vertebrata</taxon>
        <taxon>Euteleostomi</taxon>
        <taxon>Actinopterygii</taxon>
        <taxon>Neopterygii</taxon>
        <taxon>Teleostei</taxon>
        <taxon>Neoteleostei</taxon>
        <taxon>Acanthomorphata</taxon>
        <taxon>Ovalentaria</taxon>
        <taxon>Atherinomorphae</taxon>
        <taxon>Beloniformes</taxon>
        <taxon>Adrianichthyidae</taxon>
        <taxon>Oryziinae</taxon>
        <taxon>Oryzias</taxon>
    </lineage>
</organism>
<accession>A0A834FSV3</accession>
<evidence type="ECO:0000313" key="2">
    <source>
        <dbReference type="EMBL" id="KAF6739386.1"/>
    </source>
</evidence>
<dbReference type="Proteomes" id="UP000646548">
    <property type="component" value="Unassembled WGS sequence"/>
</dbReference>